<dbReference type="Gramene" id="TraesJUL7B03G04176420.1">
    <property type="protein sequence ID" value="TraesJUL7B03G04176420.1"/>
    <property type="gene ID" value="TraesJUL7B03G04176420"/>
</dbReference>
<feature type="transmembrane region" description="Helical" evidence="2">
    <location>
        <begin position="20"/>
        <end position="42"/>
    </location>
</feature>
<dbReference type="KEGG" id="taes:123161695"/>
<dbReference type="Gramene" id="TraesCS7B03G0544900.2">
    <property type="protein sequence ID" value="TraesCS7B03G0544900.2.CDS"/>
    <property type="gene ID" value="TraesCS7B03G0544900"/>
</dbReference>
<evidence type="ECO:0000256" key="2">
    <source>
        <dbReference type="SAM" id="Phobius"/>
    </source>
</evidence>
<dbReference type="PaxDb" id="4565-Traes_7BL_8BCDD43E2.2"/>
<keyword evidence="2" id="KW-0812">Transmembrane</keyword>
<gene>
    <name evidence="3" type="primary">LOC123161695</name>
</gene>
<dbReference type="Proteomes" id="UP000019116">
    <property type="component" value="Chromosome 7B"/>
</dbReference>
<dbReference type="OrthoDB" id="1746005at2759"/>
<evidence type="ECO:0000313" key="3">
    <source>
        <dbReference type="EnsemblPlants" id="TraesCS7B02G189900.2"/>
    </source>
</evidence>
<proteinExistence type="predicted"/>
<organism evidence="3">
    <name type="scientific">Triticum aestivum</name>
    <name type="common">Wheat</name>
    <dbReference type="NCBI Taxonomy" id="4565"/>
    <lineage>
        <taxon>Eukaryota</taxon>
        <taxon>Viridiplantae</taxon>
        <taxon>Streptophyta</taxon>
        <taxon>Embryophyta</taxon>
        <taxon>Tracheophyta</taxon>
        <taxon>Spermatophyta</taxon>
        <taxon>Magnoliopsida</taxon>
        <taxon>Liliopsida</taxon>
        <taxon>Poales</taxon>
        <taxon>Poaceae</taxon>
        <taxon>BOP clade</taxon>
        <taxon>Pooideae</taxon>
        <taxon>Triticodae</taxon>
        <taxon>Triticeae</taxon>
        <taxon>Triticinae</taxon>
        <taxon>Triticum</taxon>
    </lineage>
</organism>
<reference evidence="3" key="2">
    <citation type="submission" date="2018-10" db="UniProtKB">
        <authorList>
            <consortium name="EnsemblPlants"/>
        </authorList>
    </citation>
    <scope>IDENTIFICATION</scope>
</reference>
<keyword evidence="4" id="KW-1185">Reference proteome</keyword>
<feature type="region of interest" description="Disordered" evidence="1">
    <location>
        <begin position="156"/>
        <end position="176"/>
    </location>
</feature>
<evidence type="ECO:0000313" key="4">
    <source>
        <dbReference type="Proteomes" id="UP000019116"/>
    </source>
</evidence>
<dbReference type="Gramene" id="TraesJAG7B03G04122390.5">
    <property type="protein sequence ID" value="TraesJAG7B03G04122390.5"/>
    <property type="gene ID" value="TraesJAG7B03G04122390"/>
</dbReference>
<dbReference type="Gramene" id="TraesARI7B03G04154610.1">
    <property type="protein sequence ID" value="TraesARI7B03G04154610.1"/>
    <property type="gene ID" value="TraesARI7B03G04154610"/>
</dbReference>
<name>A0A3B6SJK8_WHEAT</name>
<dbReference type="STRING" id="4565.A0A3B6SJK8"/>
<dbReference type="GeneID" id="123161695"/>
<dbReference type="Gramene" id="TraesCS7B02G189900.2">
    <property type="protein sequence ID" value="TraesCS7B02G189900.2"/>
    <property type="gene ID" value="TraesCS7B02G189900"/>
</dbReference>
<dbReference type="RefSeq" id="XP_044435441.1">
    <property type="nucleotide sequence ID" value="XM_044579506.1"/>
</dbReference>
<keyword evidence="2" id="KW-1133">Transmembrane helix</keyword>
<dbReference type="AlphaFoldDB" id="A0A3B6SJK8"/>
<reference evidence="3" key="1">
    <citation type="submission" date="2018-08" db="EMBL/GenBank/DDBJ databases">
        <authorList>
            <person name="Rossello M."/>
        </authorList>
    </citation>
    <scope>NUCLEOTIDE SEQUENCE [LARGE SCALE GENOMIC DNA]</scope>
    <source>
        <strain evidence="3">cv. Chinese Spring</strain>
    </source>
</reference>
<protein>
    <submittedName>
        <fullName evidence="3">Uncharacterized protein</fullName>
    </submittedName>
</protein>
<feature type="compositionally biased region" description="Basic and acidic residues" evidence="1">
    <location>
        <begin position="156"/>
        <end position="165"/>
    </location>
</feature>
<dbReference type="Gramene" id="TraesNOR7B03G04183770.1">
    <property type="protein sequence ID" value="TraesNOR7B03G04183770.1"/>
    <property type="gene ID" value="TraesNOR7B03G04183770"/>
</dbReference>
<keyword evidence="2" id="KW-0472">Membrane</keyword>
<evidence type="ECO:0000256" key="1">
    <source>
        <dbReference type="SAM" id="MobiDB-lite"/>
    </source>
</evidence>
<dbReference type="Gramene" id="TraesJAG7B03G04122390.2">
    <property type="protein sequence ID" value="TraesJAG7B03G04122390.2"/>
    <property type="gene ID" value="TraesJAG7B03G04122390"/>
</dbReference>
<sequence>MRRDLGSEALVRRHRARAQLWVAVAALTGTIWLLSSSSVVLFGTHRVQDFVVDELWRTADSNRWRASFAPHTYWPPPPTESESNGYLRVRCNGGLSQQRSAICNAGALSMDSGISSKRSGQIRSRPMVEKTEYRDEPLEHGLMGCSRARCRSSLEGKRAGRRGGEEGGMQGACRPSSRRPSLRCSSGWFIPALGLRVQCCPHHPLLPLAHRPVRVQRSNTPHCLLSIFRYIYLYKVYRHPMYHMLLIDQVIEVEVNGVRQRSGVLIKKRSSCLDSLLPPPQSLSPRHPVASKEQLLLLGLVLV</sequence>
<dbReference type="EnsemblPlants" id="TraesCS7B02G189900.2">
    <property type="protein sequence ID" value="TraesCS7B02G189900.2"/>
    <property type="gene ID" value="TraesCS7B02G189900"/>
</dbReference>
<accession>A0A3B6SJK8</accession>